<evidence type="ECO:0000313" key="1">
    <source>
        <dbReference type="EMBL" id="MBL4936526.1"/>
    </source>
</evidence>
<protein>
    <submittedName>
        <fullName evidence="1">Uncharacterized protein</fullName>
    </submittedName>
</protein>
<evidence type="ECO:0000313" key="2">
    <source>
        <dbReference type="Proteomes" id="UP000632377"/>
    </source>
</evidence>
<gene>
    <name evidence="1" type="ORF">JK636_12235</name>
</gene>
<dbReference type="EMBL" id="JAESWC010000007">
    <property type="protein sequence ID" value="MBL4936526.1"/>
    <property type="molecule type" value="Genomic_DNA"/>
</dbReference>
<dbReference type="RefSeq" id="WP_202749285.1">
    <property type="nucleotide sequence ID" value="NZ_JAESWC010000007.1"/>
</dbReference>
<accession>A0ABS1TAZ1</accession>
<organism evidence="1 2">
    <name type="scientific">Clostridium rhizosphaerae</name>
    <dbReference type="NCBI Taxonomy" id="2803861"/>
    <lineage>
        <taxon>Bacteria</taxon>
        <taxon>Bacillati</taxon>
        <taxon>Bacillota</taxon>
        <taxon>Clostridia</taxon>
        <taxon>Eubacteriales</taxon>
        <taxon>Clostridiaceae</taxon>
        <taxon>Clostridium</taxon>
    </lineage>
</organism>
<name>A0ABS1TAZ1_9CLOT</name>
<proteinExistence type="predicted"/>
<reference evidence="1 2" key="1">
    <citation type="submission" date="2021-01" db="EMBL/GenBank/DDBJ databases">
        <title>Genome public.</title>
        <authorList>
            <person name="Liu C."/>
            <person name="Sun Q."/>
        </authorList>
    </citation>
    <scope>NUCLEOTIDE SEQUENCE [LARGE SCALE GENOMIC DNA]</scope>
    <source>
        <strain evidence="1 2">YIM B02515</strain>
    </source>
</reference>
<comment type="caution">
    <text evidence="1">The sequence shown here is derived from an EMBL/GenBank/DDBJ whole genome shotgun (WGS) entry which is preliminary data.</text>
</comment>
<keyword evidence="2" id="KW-1185">Reference proteome</keyword>
<sequence>MFENDYIMKLIKSALNGIVSFIKKKSGIEDNIDEESGNVIIAEDQLLEMMIKRYVSDGEINKAENALFEAMQTRKSPRLLELALNFYDEISKWSEEKLSNCNFSRMEILQGLNEVKQLYGAEIF</sequence>
<dbReference type="InterPro" id="IPR045507">
    <property type="entry name" value="DUF6483"/>
</dbReference>
<dbReference type="Pfam" id="PF20092">
    <property type="entry name" value="DUF6483"/>
    <property type="match status" value="1"/>
</dbReference>
<dbReference type="Proteomes" id="UP000632377">
    <property type="component" value="Unassembled WGS sequence"/>
</dbReference>